<dbReference type="SUPFAM" id="SSF57535">
    <property type="entry name" value="Complement control module/SCR domain"/>
    <property type="match status" value="2"/>
</dbReference>
<evidence type="ECO:0000313" key="8">
    <source>
        <dbReference type="EMBL" id="AAA37034.1"/>
    </source>
</evidence>
<dbReference type="PANTHER" id="PTHR45656">
    <property type="entry name" value="PROTEIN CBR-CLEC-78"/>
    <property type="match status" value="1"/>
</dbReference>
<dbReference type="RefSeq" id="NP_001166363.1">
    <property type="nucleotide sequence ID" value="NM_001172892.1"/>
</dbReference>
<evidence type="ECO:0000256" key="4">
    <source>
        <dbReference type="ARBA" id="ARBA00023157"/>
    </source>
</evidence>
<keyword evidence="5" id="KW-0325">Glycoprotein</keyword>
<dbReference type="SMART" id="SM00032">
    <property type="entry name" value="CCP"/>
    <property type="match status" value="2"/>
</dbReference>
<dbReference type="Pfam" id="PF00084">
    <property type="entry name" value="Sushi"/>
    <property type="match status" value="2"/>
</dbReference>
<dbReference type="PIR" id="A46458">
    <property type="entry name" value="A46458"/>
</dbReference>
<dbReference type="CTD" id="100379580"/>
<keyword evidence="4 6" id="KW-1015">Disulfide bond</keyword>
<comment type="caution">
    <text evidence="6">Lacks conserved residue(s) required for the propagation of feature annotation.</text>
</comment>
<sequence>MGPLGAEERCWPPCCCWRRCRRGQCKAPEHFSFAMPTNPIDQSEFPVGTSLKYECRPGYYRRRFSITCQNTLVWTSAENFCKRKSCQTPSDPVNGIVTIASDTNFGSRISYSCNRGHRLVGSPSAVCMLSGNNVAWIVNHLFVRGEVLKIEPRVSCVKHTIYREATHSALRFYILIGVNL</sequence>
<evidence type="ECO:0000256" key="5">
    <source>
        <dbReference type="ARBA" id="ARBA00023180"/>
    </source>
</evidence>
<keyword evidence="6" id="KW-0768">Sushi</keyword>
<dbReference type="GO" id="GO:0016020">
    <property type="term" value="C:membrane"/>
    <property type="evidence" value="ECO:0007669"/>
    <property type="project" value="UniProtKB-SubCell"/>
</dbReference>
<comment type="subcellular location">
    <subcellularLocation>
        <location evidence="1">Membrane</location>
    </subcellularLocation>
</comment>
<accession>Q60400</accession>
<dbReference type="PANTHER" id="PTHR45656:SF15">
    <property type="entry name" value="SUSHI DOMAIN-CONTAINING PROTEIN"/>
    <property type="match status" value="1"/>
</dbReference>
<dbReference type="CDD" id="cd00033">
    <property type="entry name" value="CCP"/>
    <property type="match status" value="2"/>
</dbReference>
<evidence type="ECO:0000256" key="3">
    <source>
        <dbReference type="ARBA" id="ARBA00023136"/>
    </source>
</evidence>
<reference evidence="8" key="1">
    <citation type="journal article" date="1991" name="J. Immunol.">
        <title>CRRP: a guinea pig protein, identified by sequence homology to human CR1, which contains two short consensus repeat motifs and appears not to be transmembrane or secreted.</title>
        <authorList>
            <person name="Moore F.D. Jr"/>
        </authorList>
    </citation>
    <scope>NUCLEOTIDE SEQUENCE</scope>
    <source>
        <tissue evidence="8">Spleen</tissue>
    </source>
</reference>
<organism evidence="8">
    <name type="scientific">Cavia porcellus</name>
    <name type="common">Guinea pig</name>
    <dbReference type="NCBI Taxonomy" id="10141"/>
    <lineage>
        <taxon>Eukaryota</taxon>
        <taxon>Metazoa</taxon>
        <taxon>Chordata</taxon>
        <taxon>Craniata</taxon>
        <taxon>Vertebrata</taxon>
        <taxon>Euteleostomi</taxon>
        <taxon>Mammalia</taxon>
        <taxon>Eutheria</taxon>
        <taxon>Euarchontoglires</taxon>
        <taxon>Glires</taxon>
        <taxon>Rodentia</taxon>
        <taxon>Hystricomorpha</taxon>
        <taxon>Caviidae</taxon>
        <taxon>Cavia</taxon>
    </lineage>
</organism>
<dbReference type="Gene3D" id="2.10.70.10">
    <property type="entry name" value="Complement Module, domain 1"/>
    <property type="match status" value="2"/>
</dbReference>
<dbReference type="FunFam" id="2.10.70.10:FF:000038">
    <property type="entry name" value="Complement component receptor type 1"/>
    <property type="match status" value="1"/>
</dbReference>
<evidence type="ECO:0000259" key="7">
    <source>
        <dbReference type="PROSITE" id="PS50923"/>
    </source>
</evidence>
<feature type="disulfide bond" evidence="6">
    <location>
        <begin position="25"/>
        <end position="68"/>
    </location>
</feature>
<evidence type="ECO:0000256" key="6">
    <source>
        <dbReference type="PROSITE-ProRule" id="PRU00302"/>
    </source>
</evidence>
<dbReference type="InterPro" id="IPR000436">
    <property type="entry name" value="Sushi_SCR_CCP_dom"/>
</dbReference>
<dbReference type="EMBL" id="M77760">
    <property type="protein sequence ID" value="AAA37034.1"/>
    <property type="molecule type" value="mRNA"/>
</dbReference>
<keyword evidence="3" id="KW-0472">Membrane</keyword>
<dbReference type="PROSITE" id="PS50923">
    <property type="entry name" value="SUSHI"/>
    <property type="match status" value="2"/>
</dbReference>
<protein>
    <submittedName>
        <fullName evidence="8">CRRP</fullName>
    </submittedName>
</protein>
<evidence type="ECO:0000256" key="2">
    <source>
        <dbReference type="ARBA" id="ARBA00022737"/>
    </source>
</evidence>
<dbReference type="AlphaFoldDB" id="Q60400"/>
<proteinExistence type="evidence at transcript level"/>
<feature type="domain" description="Sushi" evidence="7">
    <location>
        <begin position="23"/>
        <end position="83"/>
    </location>
</feature>
<dbReference type="InterPro" id="IPR035976">
    <property type="entry name" value="Sushi/SCR/CCP_sf"/>
</dbReference>
<dbReference type="KEGG" id="cpoc:100379580"/>
<feature type="domain" description="Sushi" evidence="7">
    <location>
        <begin position="84"/>
        <end position="158"/>
    </location>
</feature>
<keyword evidence="2" id="KW-0677">Repeat</keyword>
<dbReference type="OrthoDB" id="6127264at2759"/>
<dbReference type="InterPro" id="IPR051277">
    <property type="entry name" value="SEZ6_CSMD_C4BPB_Regulators"/>
</dbReference>
<evidence type="ECO:0000256" key="1">
    <source>
        <dbReference type="ARBA" id="ARBA00004370"/>
    </source>
</evidence>
<dbReference type="FunFam" id="2.10.70.10:FF:000044">
    <property type="entry name" value="Complement component receptor type 1"/>
    <property type="match status" value="1"/>
</dbReference>
<name>Q60400_CAVPO</name>
<dbReference type="GO" id="GO:0050776">
    <property type="term" value="P:regulation of immune response"/>
    <property type="evidence" value="ECO:0007669"/>
    <property type="project" value="UniProtKB-ARBA"/>
</dbReference>
<dbReference type="GeneID" id="100379580"/>